<dbReference type="AlphaFoldDB" id="A0A432LFQ5"/>
<gene>
    <name evidence="5" type="ORF">EK386_04085</name>
</gene>
<evidence type="ECO:0000259" key="3">
    <source>
        <dbReference type="PROSITE" id="PS50883"/>
    </source>
</evidence>
<dbReference type="Pfam" id="PF13426">
    <property type="entry name" value="PAS_9"/>
    <property type="match status" value="1"/>
</dbReference>
<keyword evidence="6" id="KW-1185">Reference proteome</keyword>
<dbReference type="Pfam" id="PF00990">
    <property type="entry name" value="GGDEF"/>
    <property type="match status" value="1"/>
</dbReference>
<feature type="domain" description="PAC" evidence="2">
    <location>
        <begin position="93"/>
        <end position="145"/>
    </location>
</feature>
<reference evidence="5 6" key="1">
    <citation type="submission" date="2018-12" db="EMBL/GenBank/DDBJ databases">
        <title>Lysinibacillus antri sp. nov., isolated from a cave soil.</title>
        <authorList>
            <person name="Narsing Rao M.P."/>
            <person name="Zhang H."/>
            <person name="Dong Z.-Y."/>
            <person name="Niu X.-K."/>
            <person name="Zhang K."/>
            <person name="Fang B.-Z."/>
            <person name="Kang Y.-Q."/>
            <person name="Xiao M."/>
            <person name="Li W.-J."/>
        </authorList>
    </citation>
    <scope>NUCLEOTIDE SEQUENCE [LARGE SCALE GENOMIC DNA]</scope>
    <source>
        <strain evidence="5 6">SYSU K30002</strain>
    </source>
</reference>
<dbReference type="InterPro" id="IPR000160">
    <property type="entry name" value="GGDEF_dom"/>
</dbReference>
<feature type="domain" description="GGDEF" evidence="4">
    <location>
        <begin position="179"/>
        <end position="312"/>
    </location>
</feature>
<dbReference type="CDD" id="cd01948">
    <property type="entry name" value="EAL"/>
    <property type="match status" value="1"/>
</dbReference>
<dbReference type="NCBIfam" id="TIGR00229">
    <property type="entry name" value="sensory_box"/>
    <property type="match status" value="1"/>
</dbReference>
<sequence length="583" mass="67483">MREAFNNFSLNNYNANLTYPYQVATKIFDNIYEGVMITDENKKIIMVNPAFEIVTGYKRDEVVGKSPNILQSGVHDRSFYLDMWESIRSKGTWQGEIWNRRKTGETYPEWLTIIEIKDDQDKIINYCGIFTDLSERKNVENELKKRALTDSLTEVNNRFAYLEKMNTLLESSSKTSDAVQHAVFFLDLDRFKQVNDTLGHSIGDLLLVEIAKRIKRLLTSKDIVARYGGDEFVITLTNIHHPREAAKFAEKVIREVEKPVIIEHQELFVSTSIGISIYPHDGNTTEELLNRADKAMYFSKENGRNGFSFYFEELNIDNERVITLDTEIRKAIENRDFTLYYQPKVNIEQNKIVGLEALVRWKNDKLGFVSPGEFIPYAEESGLIIPISEIILEKACEDLVLLRAVGYSKLTIAINISSIHFQQTNFLESIQKILEKENTSAQNFEIEVTERTVMNSDEETIRKLVRLKQLGFKLAIDDFGTGYSSLSYLVRFPLDYLKIDSSFIQHIVTLDDKQAVVDAIIQMAHRLNMEVIAEGVESVQQLNLLRKMGCDYIQGYYYSRPVPMDELIEFLQLWEYEHQGEIE</sequence>
<dbReference type="SMART" id="SM00086">
    <property type="entry name" value="PAC"/>
    <property type="match status" value="1"/>
</dbReference>
<dbReference type="PANTHER" id="PTHR44757:SF2">
    <property type="entry name" value="BIOFILM ARCHITECTURE MAINTENANCE PROTEIN MBAA"/>
    <property type="match status" value="1"/>
</dbReference>
<dbReference type="SUPFAM" id="SSF141868">
    <property type="entry name" value="EAL domain-like"/>
    <property type="match status" value="1"/>
</dbReference>
<evidence type="ECO:0000313" key="5">
    <source>
        <dbReference type="EMBL" id="RUL55513.1"/>
    </source>
</evidence>
<dbReference type="FunFam" id="3.30.70.270:FF:000001">
    <property type="entry name" value="Diguanylate cyclase domain protein"/>
    <property type="match status" value="1"/>
</dbReference>
<evidence type="ECO:0000313" key="6">
    <source>
        <dbReference type="Proteomes" id="UP000287910"/>
    </source>
</evidence>
<dbReference type="NCBIfam" id="TIGR00254">
    <property type="entry name" value="GGDEF"/>
    <property type="match status" value="1"/>
</dbReference>
<dbReference type="PANTHER" id="PTHR44757">
    <property type="entry name" value="DIGUANYLATE CYCLASE DGCP"/>
    <property type="match status" value="1"/>
</dbReference>
<dbReference type="PROSITE" id="PS50887">
    <property type="entry name" value="GGDEF"/>
    <property type="match status" value="1"/>
</dbReference>
<feature type="domain" description="PAS" evidence="1">
    <location>
        <begin position="20"/>
        <end position="66"/>
    </location>
</feature>
<dbReference type="SMART" id="SM00267">
    <property type="entry name" value="GGDEF"/>
    <property type="match status" value="1"/>
</dbReference>
<dbReference type="SMART" id="SM00052">
    <property type="entry name" value="EAL"/>
    <property type="match status" value="1"/>
</dbReference>
<protein>
    <submittedName>
        <fullName evidence="5">Phosphodiesterase</fullName>
    </submittedName>
</protein>
<accession>A0A432LFQ5</accession>
<dbReference type="Pfam" id="PF00563">
    <property type="entry name" value="EAL"/>
    <property type="match status" value="1"/>
</dbReference>
<dbReference type="SUPFAM" id="SSF55785">
    <property type="entry name" value="PYP-like sensor domain (PAS domain)"/>
    <property type="match status" value="1"/>
</dbReference>
<dbReference type="SUPFAM" id="SSF55073">
    <property type="entry name" value="Nucleotide cyclase"/>
    <property type="match status" value="1"/>
</dbReference>
<dbReference type="InterPro" id="IPR052155">
    <property type="entry name" value="Biofilm_reg_signaling"/>
</dbReference>
<dbReference type="SMART" id="SM00091">
    <property type="entry name" value="PAS"/>
    <property type="match status" value="1"/>
</dbReference>
<dbReference type="InterPro" id="IPR043128">
    <property type="entry name" value="Rev_trsase/Diguanyl_cyclase"/>
</dbReference>
<dbReference type="FunFam" id="3.20.20.450:FF:000001">
    <property type="entry name" value="Cyclic di-GMP phosphodiesterase yahA"/>
    <property type="match status" value="1"/>
</dbReference>
<dbReference type="PROSITE" id="PS50112">
    <property type="entry name" value="PAS"/>
    <property type="match status" value="1"/>
</dbReference>
<dbReference type="CDD" id="cd00130">
    <property type="entry name" value="PAS"/>
    <property type="match status" value="1"/>
</dbReference>
<dbReference type="RefSeq" id="WP_126657753.1">
    <property type="nucleotide sequence ID" value="NZ_RYYR01000004.1"/>
</dbReference>
<organism evidence="5 6">
    <name type="scientific">Lysinibacillus antri</name>
    <dbReference type="NCBI Taxonomy" id="2498145"/>
    <lineage>
        <taxon>Bacteria</taxon>
        <taxon>Bacillati</taxon>
        <taxon>Bacillota</taxon>
        <taxon>Bacilli</taxon>
        <taxon>Bacillales</taxon>
        <taxon>Bacillaceae</taxon>
        <taxon>Lysinibacillus</taxon>
    </lineage>
</organism>
<dbReference type="InterPro" id="IPR000700">
    <property type="entry name" value="PAS-assoc_C"/>
</dbReference>
<comment type="caution">
    <text evidence="5">The sequence shown here is derived from an EMBL/GenBank/DDBJ whole genome shotgun (WGS) entry which is preliminary data.</text>
</comment>
<dbReference type="Gene3D" id="3.20.20.450">
    <property type="entry name" value="EAL domain"/>
    <property type="match status" value="1"/>
</dbReference>
<dbReference type="Proteomes" id="UP000287910">
    <property type="component" value="Unassembled WGS sequence"/>
</dbReference>
<evidence type="ECO:0000259" key="1">
    <source>
        <dbReference type="PROSITE" id="PS50112"/>
    </source>
</evidence>
<dbReference type="Gene3D" id="3.30.70.270">
    <property type="match status" value="1"/>
</dbReference>
<feature type="domain" description="EAL" evidence="3">
    <location>
        <begin position="321"/>
        <end position="575"/>
    </location>
</feature>
<proteinExistence type="predicted"/>
<dbReference type="InterPro" id="IPR001610">
    <property type="entry name" value="PAC"/>
</dbReference>
<dbReference type="InterPro" id="IPR035919">
    <property type="entry name" value="EAL_sf"/>
</dbReference>
<dbReference type="InterPro" id="IPR035965">
    <property type="entry name" value="PAS-like_dom_sf"/>
</dbReference>
<dbReference type="Gene3D" id="3.30.450.20">
    <property type="entry name" value="PAS domain"/>
    <property type="match status" value="1"/>
</dbReference>
<evidence type="ECO:0000259" key="2">
    <source>
        <dbReference type="PROSITE" id="PS50113"/>
    </source>
</evidence>
<dbReference type="InterPro" id="IPR001633">
    <property type="entry name" value="EAL_dom"/>
</dbReference>
<dbReference type="CDD" id="cd01949">
    <property type="entry name" value="GGDEF"/>
    <property type="match status" value="1"/>
</dbReference>
<dbReference type="EMBL" id="RYYR01000004">
    <property type="protein sequence ID" value="RUL55513.1"/>
    <property type="molecule type" value="Genomic_DNA"/>
</dbReference>
<dbReference type="PROSITE" id="PS50883">
    <property type="entry name" value="EAL"/>
    <property type="match status" value="1"/>
</dbReference>
<dbReference type="InterPro" id="IPR029787">
    <property type="entry name" value="Nucleotide_cyclase"/>
</dbReference>
<dbReference type="PROSITE" id="PS50113">
    <property type="entry name" value="PAC"/>
    <property type="match status" value="1"/>
</dbReference>
<name>A0A432LFQ5_9BACI</name>
<evidence type="ECO:0000259" key="4">
    <source>
        <dbReference type="PROSITE" id="PS50887"/>
    </source>
</evidence>
<dbReference type="InterPro" id="IPR000014">
    <property type="entry name" value="PAS"/>
</dbReference>